<dbReference type="GeneID" id="16797151"/>
<keyword evidence="2" id="KW-1185">Reference proteome</keyword>
<reference evidence="1 2" key="1">
    <citation type="journal article" date="2013" name="Proc. Natl. Acad. Sci. U.S.A.">
        <title>Twelve previously unknown phage genera are ubiquitous in global oceans.</title>
        <authorList>
            <person name="Holmfeldt K."/>
            <person name="Solonenko N."/>
            <person name="Shah M."/>
            <person name="Corrier K."/>
            <person name="Riemann L."/>
            <person name="Verberkmoes N.C."/>
            <person name="Sullivan M.B."/>
        </authorList>
    </citation>
    <scope>NUCLEOTIDE SEQUENCE [LARGE SCALE GENOMIC DNA]</scope>
    <source>
        <strain evidence="1">Phi18:3</strain>
    </source>
</reference>
<dbReference type="OrthoDB" id="17651at10239"/>
<dbReference type="Proteomes" id="UP000014728">
    <property type="component" value="Segment"/>
</dbReference>
<gene>
    <name evidence="1" type="ORF">Phi18:3_gp116</name>
</gene>
<proteinExistence type="predicted"/>
<reference evidence="2" key="2">
    <citation type="submission" date="2013-03" db="EMBL/GenBank/DDBJ databases">
        <title>The Cellulophaga phages: a novel, diverse, and globally ubiquitous model system.</title>
        <authorList>
            <person name="Holmfeldt K."/>
            <person name="Solonenko N."/>
            <person name="Shah M."/>
            <person name="Corrier K."/>
            <person name="Riemann L."/>
            <person name="VerBerkmoes N.C."/>
            <person name="Sullivan M.B."/>
        </authorList>
    </citation>
    <scope>NUCLEOTIDE SEQUENCE [LARGE SCALE GENOMIC DNA]</scope>
</reference>
<organism evidence="1 2">
    <name type="scientific">Cellulophaga phage phi18:3</name>
    <dbReference type="NCBI Taxonomy" id="1327983"/>
    <lineage>
        <taxon>Viruses</taxon>
        <taxon>Duplodnaviria</taxon>
        <taxon>Heunggongvirae</taxon>
        <taxon>Uroviricota</taxon>
        <taxon>Caudoviricetes</taxon>
        <taxon>Pachyviridae</taxon>
        <taxon>Baltivirus</taxon>
        <taxon>Baltivirus phi18tres</taxon>
    </lineage>
</organism>
<dbReference type="RefSeq" id="YP_008241309.1">
    <property type="nucleotide sequence ID" value="NC_021794.1"/>
</dbReference>
<dbReference type="KEGG" id="vg:16797151"/>
<name>S0A371_9CAUD</name>
<dbReference type="EMBL" id="KC821620">
    <property type="protein sequence ID" value="AGO48628.1"/>
    <property type="molecule type" value="Genomic_DNA"/>
</dbReference>
<sequence length="136" mass="15274">MKTRLLENSDYETLVGFWKANRFPPPSFDDLPTVNGELQGVMVHMEGVNICAGFIIDTTIKNGAMIEYIVANFDIKDRGIRKDALVMLINKLSELGKFIGKKYVFTSVKNQNLIKSFEDSGFNVGSSNTMEMIKIV</sequence>
<evidence type="ECO:0000313" key="2">
    <source>
        <dbReference type="Proteomes" id="UP000014728"/>
    </source>
</evidence>
<accession>S0A371</accession>
<protein>
    <submittedName>
        <fullName evidence="1">Uncharacterized protein</fullName>
    </submittedName>
</protein>
<evidence type="ECO:0000313" key="1">
    <source>
        <dbReference type="EMBL" id="AGO48628.1"/>
    </source>
</evidence>